<dbReference type="GO" id="GO:0018491">
    <property type="term" value="F:2-oxobutyrate synthase activity"/>
    <property type="evidence" value="ECO:0007669"/>
    <property type="project" value="UniProtKB-ARBA"/>
</dbReference>
<comment type="subunit">
    <text evidence="2 15">Heterodimer of the IorA and IorB subunits.</text>
</comment>
<dbReference type="InterPro" id="IPR017900">
    <property type="entry name" value="4Fe4S_Fe_S_CS"/>
</dbReference>
<keyword evidence="18" id="KW-0670">Pyruvate</keyword>
<keyword evidence="5 15" id="KW-0813">Transport</keyword>
<feature type="domain" description="4Fe-4S ferredoxin-type" evidence="17">
    <location>
        <begin position="585"/>
        <end position="614"/>
    </location>
</feature>
<comment type="function">
    <text evidence="1 15">Catalyzes the ferredoxin-dependent oxidative decarboxylation of arylpyruvates.</text>
</comment>
<dbReference type="Gene3D" id="3.40.50.970">
    <property type="match status" value="2"/>
</dbReference>
<dbReference type="NCBIfam" id="TIGR03336">
    <property type="entry name" value="IOR_alpha"/>
    <property type="match status" value="1"/>
</dbReference>
<dbReference type="Pfam" id="PF02775">
    <property type="entry name" value="TPP_enzyme_C"/>
    <property type="match status" value="1"/>
</dbReference>
<evidence type="ECO:0000256" key="10">
    <source>
        <dbReference type="ARBA" id="ARBA00023004"/>
    </source>
</evidence>
<evidence type="ECO:0000256" key="5">
    <source>
        <dbReference type="ARBA" id="ARBA00022448"/>
    </source>
</evidence>
<dbReference type="PANTHER" id="PTHR43710:SF7">
    <property type="entry name" value="INDOLEPYRUVATE OXIDOREDUCTASE SUBUNIT IORA"/>
    <property type="match status" value="1"/>
</dbReference>
<dbReference type="PANTHER" id="PTHR43710">
    <property type="entry name" value="2-HYDROXYACYL-COA LYASE"/>
    <property type="match status" value="1"/>
</dbReference>
<dbReference type="EC" id="1.2.7.8" evidence="15"/>
<dbReference type="SUPFAM" id="SSF52922">
    <property type="entry name" value="TK C-terminal domain-like"/>
    <property type="match status" value="1"/>
</dbReference>
<keyword evidence="6 15" id="KW-0004">4Fe-4S</keyword>
<dbReference type="InterPro" id="IPR009014">
    <property type="entry name" value="Transketo_C/PFOR_II"/>
</dbReference>
<evidence type="ECO:0000259" key="17">
    <source>
        <dbReference type="PROSITE" id="PS51379"/>
    </source>
</evidence>
<dbReference type="AlphaFoldDB" id="A0A7C4HFC5"/>
<keyword evidence="8 15" id="KW-0249">Electron transport</keyword>
<dbReference type="GO" id="GO:0030976">
    <property type="term" value="F:thiamine pyrophosphate binding"/>
    <property type="evidence" value="ECO:0007669"/>
    <property type="project" value="InterPro"/>
</dbReference>
<feature type="domain" description="4Fe-4S ferredoxin-type" evidence="17">
    <location>
        <begin position="554"/>
        <end position="583"/>
    </location>
</feature>
<feature type="binding site" evidence="16">
    <location>
        <position position="563"/>
    </location>
    <ligand>
        <name>[4Fe-4S] cluster</name>
        <dbReference type="ChEBI" id="CHEBI:49883"/>
        <label>1</label>
    </ligand>
</feature>
<dbReference type="CDD" id="cd02008">
    <property type="entry name" value="TPP_IOR_alpha"/>
    <property type="match status" value="1"/>
</dbReference>
<keyword evidence="11 15" id="KW-0411">Iron-sulfur</keyword>
<dbReference type="Gene3D" id="3.30.70.20">
    <property type="match status" value="1"/>
</dbReference>
<evidence type="ECO:0000256" key="1">
    <source>
        <dbReference type="ARBA" id="ARBA00002995"/>
    </source>
</evidence>
<evidence type="ECO:0000256" key="4">
    <source>
        <dbReference type="ARBA" id="ARBA00017710"/>
    </source>
</evidence>
<feature type="binding site" evidence="16">
    <location>
        <position position="575"/>
    </location>
    <ligand>
        <name>[4Fe-4S] cluster</name>
        <dbReference type="ChEBI" id="CHEBI:49883"/>
        <label>2</label>
    </ligand>
</feature>
<dbReference type="GO" id="GO:0019164">
    <property type="term" value="F:pyruvate synthase activity"/>
    <property type="evidence" value="ECO:0007669"/>
    <property type="project" value="UniProtKB-ARBA"/>
</dbReference>
<evidence type="ECO:0000256" key="11">
    <source>
        <dbReference type="ARBA" id="ARBA00023014"/>
    </source>
</evidence>
<comment type="cofactor">
    <cofactor evidence="15 16">
        <name>[4Fe-4S] cluster</name>
        <dbReference type="ChEBI" id="CHEBI:49883"/>
    </cofactor>
    <text evidence="15 16">Binds 2 [4Fe-4S] clusters. In this family the first cluster has a non-standard and varying [4Fe-4S] binding motif CX(2)CX(2)CX(4-5)CP.</text>
</comment>
<dbReference type="GO" id="GO:0046872">
    <property type="term" value="F:metal ion binding"/>
    <property type="evidence" value="ECO:0007669"/>
    <property type="project" value="UniProtKB-UniRule"/>
</dbReference>
<dbReference type="PROSITE" id="PS51379">
    <property type="entry name" value="4FE4S_FER_2"/>
    <property type="match status" value="2"/>
</dbReference>
<organism evidence="18">
    <name type="scientific">Staphylothermus marinus</name>
    <dbReference type="NCBI Taxonomy" id="2280"/>
    <lineage>
        <taxon>Archaea</taxon>
        <taxon>Thermoproteota</taxon>
        <taxon>Thermoprotei</taxon>
        <taxon>Desulfurococcales</taxon>
        <taxon>Desulfurococcaceae</taxon>
        <taxon>Staphylothermus</taxon>
    </lineage>
</organism>
<keyword evidence="10 15" id="KW-0408">Iron</keyword>
<protein>
    <recommendedName>
        <fullName evidence="4 15">Indolepyruvate oxidoreductase subunit IorA</fullName>
        <shortName evidence="15">IOR</shortName>
        <ecNumber evidence="15">1.2.7.8</ecNumber>
    </recommendedName>
    <alternativeName>
        <fullName evidence="12 15">Indolepyruvate ferredoxin oxidoreductase subunit alpha</fullName>
    </alternativeName>
</protein>
<feature type="binding site" evidence="16">
    <location>
        <position position="566"/>
    </location>
    <ligand>
        <name>[4Fe-4S] cluster</name>
        <dbReference type="ChEBI" id="CHEBI:49883"/>
        <label>1</label>
    </ligand>
</feature>
<dbReference type="SUPFAM" id="SSF52518">
    <property type="entry name" value="Thiamin diphosphate-binding fold (THDP-binding)"/>
    <property type="match status" value="2"/>
</dbReference>
<evidence type="ECO:0000256" key="2">
    <source>
        <dbReference type="ARBA" id="ARBA00011238"/>
    </source>
</evidence>
<dbReference type="InterPro" id="IPR002880">
    <property type="entry name" value="Pyrv_Fd/Flavodoxin_OxRdtase_N"/>
</dbReference>
<accession>A0A7C4HFC5</accession>
<evidence type="ECO:0000256" key="6">
    <source>
        <dbReference type="ARBA" id="ARBA00022485"/>
    </source>
</evidence>
<keyword evidence="7 15" id="KW-0479">Metal-binding</keyword>
<comment type="catalytic activity">
    <reaction evidence="14">
        <text>a 2-oxocarboxylate + 2 oxidized [2Fe-2S]-[ferredoxin] + CoA = an acyl-CoA + 2 reduced [2Fe-2S]-[ferredoxin] + CO2 + H(+)</text>
        <dbReference type="Rhea" id="RHEA:42316"/>
        <dbReference type="Rhea" id="RHEA-COMP:10000"/>
        <dbReference type="Rhea" id="RHEA-COMP:10001"/>
        <dbReference type="ChEBI" id="CHEBI:15378"/>
        <dbReference type="ChEBI" id="CHEBI:16526"/>
        <dbReference type="ChEBI" id="CHEBI:33737"/>
        <dbReference type="ChEBI" id="CHEBI:33738"/>
        <dbReference type="ChEBI" id="CHEBI:35179"/>
        <dbReference type="ChEBI" id="CHEBI:57287"/>
        <dbReference type="ChEBI" id="CHEBI:58342"/>
        <dbReference type="EC" id="1.2.7.11"/>
    </reaction>
</comment>
<comment type="caution">
    <text evidence="18">The sequence shown here is derived from an EMBL/GenBank/DDBJ whole genome shotgun (WGS) entry which is preliminary data.</text>
</comment>
<feature type="binding site" evidence="16">
    <location>
        <position position="597"/>
    </location>
    <ligand>
        <name>[4Fe-4S] cluster</name>
        <dbReference type="ChEBI" id="CHEBI:49883"/>
        <label>2</label>
    </ligand>
</feature>
<evidence type="ECO:0000256" key="8">
    <source>
        <dbReference type="ARBA" id="ARBA00022982"/>
    </source>
</evidence>
<dbReference type="Pfam" id="PF12838">
    <property type="entry name" value="Fer4_7"/>
    <property type="match status" value="1"/>
</dbReference>
<dbReference type="GO" id="GO:0043805">
    <property type="term" value="F:indolepyruvate ferredoxin oxidoreductase activity"/>
    <property type="evidence" value="ECO:0007669"/>
    <property type="project" value="UniProtKB-UniRule"/>
</dbReference>
<evidence type="ECO:0000256" key="16">
    <source>
        <dbReference type="PIRSR" id="PIRSR006439-50"/>
    </source>
</evidence>
<proteinExistence type="predicted"/>
<comment type="catalytic activity">
    <reaction evidence="13 15">
        <text>indole-3-pyruvate + 2 oxidized [2Fe-2S]-[ferredoxin] + CoA = (indol-3-yl)acetyl-CoA + 2 reduced [2Fe-2S]-[ferredoxin] + CO2 + H(+)</text>
        <dbReference type="Rhea" id="RHEA:12645"/>
        <dbReference type="Rhea" id="RHEA-COMP:10000"/>
        <dbReference type="Rhea" id="RHEA-COMP:10001"/>
        <dbReference type="ChEBI" id="CHEBI:15378"/>
        <dbReference type="ChEBI" id="CHEBI:16526"/>
        <dbReference type="ChEBI" id="CHEBI:17640"/>
        <dbReference type="ChEBI" id="CHEBI:33737"/>
        <dbReference type="ChEBI" id="CHEBI:33738"/>
        <dbReference type="ChEBI" id="CHEBI:57271"/>
        <dbReference type="ChEBI" id="CHEBI:57287"/>
        <dbReference type="EC" id="1.2.7.8"/>
    </reaction>
</comment>
<dbReference type="SUPFAM" id="SSF54862">
    <property type="entry name" value="4Fe-4S ferredoxins"/>
    <property type="match status" value="1"/>
</dbReference>
<comment type="subunit">
    <text evidence="3">Heterodimer composed of an alpha and a beta subunit.</text>
</comment>
<dbReference type="EMBL" id="DTBJ01000021">
    <property type="protein sequence ID" value="HGM58568.1"/>
    <property type="molecule type" value="Genomic_DNA"/>
</dbReference>
<evidence type="ECO:0000256" key="7">
    <source>
        <dbReference type="ARBA" id="ARBA00022723"/>
    </source>
</evidence>
<evidence type="ECO:0000256" key="15">
    <source>
        <dbReference type="PIRNR" id="PIRNR006439"/>
    </source>
</evidence>
<name>A0A7C4HFC5_STAMA</name>
<dbReference type="InterPro" id="IPR011766">
    <property type="entry name" value="TPP_enzyme_TPP-bd"/>
</dbReference>
<dbReference type="FunFam" id="3.40.50.970:FF:000039">
    <property type="entry name" value="Indolepyruvate oxidoreductase subunit IorA"/>
    <property type="match status" value="1"/>
</dbReference>
<feature type="binding site" evidence="16">
    <location>
        <position position="604"/>
    </location>
    <ligand>
        <name>[4Fe-4S] cluster</name>
        <dbReference type="ChEBI" id="CHEBI:49883"/>
        <label>1</label>
    </ligand>
</feature>
<evidence type="ECO:0000256" key="13">
    <source>
        <dbReference type="ARBA" id="ARBA00048332"/>
    </source>
</evidence>
<feature type="binding site" evidence="16">
    <location>
        <position position="569"/>
    </location>
    <ligand>
        <name>[4Fe-4S] cluster</name>
        <dbReference type="ChEBI" id="CHEBI:49883"/>
        <label>1</label>
    </ligand>
</feature>
<dbReference type="CDD" id="cd07034">
    <property type="entry name" value="TPP_PYR_PFOR_IOR-alpha_like"/>
    <property type="match status" value="1"/>
</dbReference>
<evidence type="ECO:0000313" key="18">
    <source>
        <dbReference type="EMBL" id="HGM58568.1"/>
    </source>
</evidence>
<evidence type="ECO:0000256" key="12">
    <source>
        <dbReference type="ARBA" id="ARBA00030514"/>
    </source>
</evidence>
<dbReference type="InterPro" id="IPR017896">
    <property type="entry name" value="4Fe4S_Fe-S-bd"/>
</dbReference>
<dbReference type="PIRSF" id="PIRSF006439">
    <property type="entry name" value="Indolepyruvate_ferr_oxidored"/>
    <property type="match status" value="1"/>
</dbReference>
<reference evidence="18" key="1">
    <citation type="journal article" date="2020" name="mSystems">
        <title>Genome- and Community-Level Interaction Insights into Carbon Utilization and Element Cycling Functions of Hydrothermarchaeota in Hydrothermal Sediment.</title>
        <authorList>
            <person name="Zhou Z."/>
            <person name="Liu Y."/>
            <person name="Xu W."/>
            <person name="Pan J."/>
            <person name="Luo Z.H."/>
            <person name="Li M."/>
        </authorList>
    </citation>
    <scope>NUCLEOTIDE SEQUENCE [LARGE SCALE GENOMIC DNA]</scope>
    <source>
        <strain evidence="18">SpSt-642</strain>
    </source>
</reference>
<dbReference type="InterPro" id="IPR029061">
    <property type="entry name" value="THDP-binding"/>
</dbReference>
<evidence type="ECO:0000256" key="14">
    <source>
        <dbReference type="ARBA" id="ARBA00048893"/>
    </source>
</evidence>
<dbReference type="InterPro" id="IPR045025">
    <property type="entry name" value="HACL1-like"/>
</dbReference>
<dbReference type="PROSITE" id="PS00198">
    <property type="entry name" value="4FE4S_FER_1"/>
    <property type="match status" value="1"/>
</dbReference>
<dbReference type="GO" id="GO:0051539">
    <property type="term" value="F:4 iron, 4 sulfur cluster binding"/>
    <property type="evidence" value="ECO:0007669"/>
    <property type="project" value="UniProtKB-UniRule"/>
</dbReference>
<evidence type="ECO:0000256" key="9">
    <source>
        <dbReference type="ARBA" id="ARBA00023002"/>
    </source>
</evidence>
<dbReference type="InterPro" id="IPR017721">
    <property type="entry name" value="IorA"/>
</dbReference>
<keyword evidence="9 15" id="KW-0560">Oxidoreductase</keyword>
<gene>
    <name evidence="18" type="primary">iorA</name>
    <name evidence="18" type="ORF">ENU14_03130</name>
</gene>
<feature type="binding site" evidence="16">
    <location>
        <position position="594"/>
    </location>
    <ligand>
        <name>[4Fe-4S] cluster</name>
        <dbReference type="ChEBI" id="CHEBI:49883"/>
        <label>2</label>
    </ligand>
</feature>
<dbReference type="Pfam" id="PF01855">
    <property type="entry name" value="POR_N"/>
    <property type="match status" value="1"/>
</dbReference>
<sequence>MGNEAIARGALEAGICFAAQYPGTPSTEIMETLVEVAKDVGIHVEWSVNEKVAFEAAYAAAIAGVKSLTAMKHVGLNVASDILMSSAYSGVNAGFVIVTADDPNQHSSQNEQDNRWYGLLAHLPVVEPSSPRDAYRLIKEAYSLSEKYMTPVIFRTTTRISHTRQLIEYDCDIPLVKKCKGVFERNIERWVLVPAHGRKQKQRMMSIWHSIIENEGVEPFIKIENPGMRKVIFAPGISYVYVDEVLDLMNLRNEYTVVKINLTVPLPYKPIADVLKEAERAIVVEELDPVVEMQIKKIAYDNGFNVEIYGKNIVPENGELNTEIVYSVISRFEGKVNSPLWRSIGLLKTEPSIPPRPPVLCAGCPHRNTFYILKVSANKAGLKNTVYTGDIGCYTLGYQKPFETQMTSFEMGGGIGIAYGLSHVIDEPVIGVVGDSTFFHACIPQSINIIYNKGRAIVVVLDNYYTSMTGHQPHPGTGLSATGEDAPRILVEKILDSIGFKTYVINPMNVRESIETVYKAFKEYQEGKPVAIVSRLKCALQALRDARRKNIKLPVYNILEDKCRGCMACINLLGCPAIYLPPEGVKPVILEDICVGCGLCAYVCPFKAIVVKQEGSPNWIEAWM</sequence>
<evidence type="ECO:0000256" key="3">
    <source>
        <dbReference type="ARBA" id="ARBA00011631"/>
    </source>
</evidence>
<feature type="binding site" evidence="16">
    <location>
        <position position="600"/>
    </location>
    <ligand>
        <name>[4Fe-4S] cluster</name>
        <dbReference type="ChEBI" id="CHEBI:49883"/>
        <label>2</label>
    </ligand>
</feature>